<dbReference type="PANTHER" id="PTHR46115">
    <property type="entry name" value="THIOREDOXIN-LIKE PROTEIN 1"/>
    <property type="match status" value="1"/>
</dbReference>
<dbReference type="PROSITE" id="PS00194">
    <property type="entry name" value="THIOREDOXIN_1"/>
    <property type="match status" value="1"/>
</dbReference>
<feature type="domain" description="Thioredoxin" evidence="5">
    <location>
        <begin position="1"/>
        <end position="103"/>
    </location>
</feature>
<evidence type="ECO:0000256" key="1">
    <source>
        <dbReference type="ARBA" id="ARBA00023157"/>
    </source>
</evidence>
<keyword evidence="1 4" id="KW-1015">Disulfide bond</keyword>
<reference evidence="6" key="1">
    <citation type="submission" date="2022-07" db="EMBL/GenBank/DDBJ databases">
        <title>Evaluation of T. orientalis genome assembly methods using nanopore sequencing and analysis of variation between genomes.</title>
        <authorList>
            <person name="Yam J."/>
            <person name="Micallef M.L."/>
            <person name="Liu M."/>
            <person name="Djordjevic S.P."/>
            <person name="Bogema D.R."/>
            <person name="Jenkins C."/>
        </authorList>
    </citation>
    <scope>NUCLEOTIDE SEQUENCE</scope>
    <source>
        <strain evidence="6">Goon Nure</strain>
    </source>
</reference>
<evidence type="ECO:0000259" key="5">
    <source>
        <dbReference type="PROSITE" id="PS51352"/>
    </source>
</evidence>
<comment type="similarity">
    <text evidence="2">Belongs to the thioredoxin family.</text>
</comment>
<dbReference type="PRINTS" id="PR00421">
    <property type="entry name" value="THIOREDOXIN"/>
</dbReference>
<sequence length="103" mass="11718">MVREVRTTEDFNKALGENTVVVVDFYADWCGPCMRFAPKFKELAEEHPNLLFVKVNVDTLQELAQKYGVTSIPAFKIFKSGQVVGEFVGANKDSLKETLRRFI</sequence>
<dbReference type="InterPro" id="IPR005746">
    <property type="entry name" value="Thioredoxin"/>
</dbReference>
<feature type="site" description="Contributes to redox potential value" evidence="3">
    <location>
        <position position="31"/>
    </location>
</feature>
<dbReference type="SUPFAM" id="SSF52833">
    <property type="entry name" value="Thioredoxin-like"/>
    <property type="match status" value="1"/>
</dbReference>
<dbReference type="InterPro" id="IPR036249">
    <property type="entry name" value="Thioredoxin-like_sf"/>
</dbReference>
<evidence type="ECO:0000256" key="2">
    <source>
        <dbReference type="PIRNR" id="PIRNR000077"/>
    </source>
</evidence>
<dbReference type="GO" id="GO:0015035">
    <property type="term" value="F:protein-disulfide reductase activity"/>
    <property type="evidence" value="ECO:0007669"/>
    <property type="project" value="InterPro"/>
</dbReference>
<organism evidence="6 7">
    <name type="scientific">Theileria orientalis</name>
    <dbReference type="NCBI Taxonomy" id="68886"/>
    <lineage>
        <taxon>Eukaryota</taxon>
        <taxon>Sar</taxon>
        <taxon>Alveolata</taxon>
        <taxon>Apicomplexa</taxon>
        <taxon>Aconoidasida</taxon>
        <taxon>Piroplasmida</taxon>
        <taxon>Theileriidae</taxon>
        <taxon>Theileria</taxon>
    </lineage>
</organism>
<evidence type="ECO:0000256" key="4">
    <source>
        <dbReference type="PIRSR" id="PIRSR000077-4"/>
    </source>
</evidence>
<evidence type="ECO:0000313" key="7">
    <source>
        <dbReference type="Proteomes" id="UP000244811"/>
    </source>
</evidence>
<dbReference type="PIRSF" id="PIRSF000077">
    <property type="entry name" value="Thioredoxin"/>
    <property type="match status" value="1"/>
</dbReference>
<dbReference type="CDD" id="cd02947">
    <property type="entry name" value="TRX_family"/>
    <property type="match status" value="1"/>
</dbReference>
<dbReference type="Pfam" id="PF00085">
    <property type="entry name" value="Thioredoxin"/>
    <property type="match status" value="1"/>
</dbReference>
<dbReference type="FunFam" id="3.40.30.10:FF:000245">
    <property type="entry name" value="Thioredoxin"/>
    <property type="match status" value="1"/>
</dbReference>
<feature type="active site" description="Nucleophile" evidence="3">
    <location>
        <position position="33"/>
    </location>
</feature>
<feature type="disulfide bond" description="Redox-active" evidence="4">
    <location>
        <begin position="30"/>
        <end position="33"/>
    </location>
</feature>
<keyword evidence="4" id="KW-0676">Redox-active center</keyword>
<dbReference type="EMBL" id="CP056072">
    <property type="protein sequence ID" value="UKK02518.2"/>
    <property type="molecule type" value="Genomic_DNA"/>
</dbReference>
<dbReference type="PROSITE" id="PS51352">
    <property type="entry name" value="THIOREDOXIN_2"/>
    <property type="match status" value="1"/>
</dbReference>
<evidence type="ECO:0000313" key="6">
    <source>
        <dbReference type="EMBL" id="UKK02518.2"/>
    </source>
</evidence>
<feature type="site" description="Contributes to redox potential value" evidence="3">
    <location>
        <position position="32"/>
    </location>
</feature>
<name>A0A976MF17_THEOR</name>
<dbReference type="Gene3D" id="3.40.30.10">
    <property type="entry name" value="Glutaredoxin"/>
    <property type="match status" value="1"/>
</dbReference>
<gene>
    <name evidence="6" type="ORF">MACK_002611</name>
</gene>
<dbReference type="Proteomes" id="UP000244811">
    <property type="component" value="Chromosome 4"/>
</dbReference>
<feature type="site" description="Deprotonates C-terminal active site Cys" evidence="3">
    <location>
        <position position="24"/>
    </location>
</feature>
<proteinExistence type="inferred from homology"/>
<feature type="active site" description="Nucleophile" evidence="3">
    <location>
        <position position="30"/>
    </location>
</feature>
<protein>
    <recommendedName>
        <fullName evidence="2">Thioredoxin</fullName>
    </recommendedName>
</protein>
<dbReference type="InterPro" id="IPR013766">
    <property type="entry name" value="Thioredoxin_domain"/>
</dbReference>
<dbReference type="InterPro" id="IPR017937">
    <property type="entry name" value="Thioredoxin_CS"/>
</dbReference>
<accession>A0A976MF17</accession>
<evidence type="ECO:0000256" key="3">
    <source>
        <dbReference type="PIRSR" id="PIRSR000077-1"/>
    </source>
</evidence>
<dbReference type="AlphaFoldDB" id="A0A976MF17"/>